<dbReference type="Pfam" id="PF01011">
    <property type="entry name" value="PQQ"/>
    <property type="match status" value="1"/>
</dbReference>
<evidence type="ECO:0000313" key="3">
    <source>
        <dbReference type="Proteomes" id="UP000281647"/>
    </source>
</evidence>
<evidence type="ECO:0000313" key="2">
    <source>
        <dbReference type="EMBL" id="RUM95214.1"/>
    </source>
</evidence>
<dbReference type="RefSeq" id="WP_128628809.1">
    <property type="nucleotide sequence ID" value="NZ_RKST01000061.1"/>
</dbReference>
<name>A0A432UZ50_9HYPH</name>
<accession>A0A432UZ50</accession>
<gene>
    <name evidence="2" type="ORF">EET67_24580</name>
</gene>
<feature type="domain" description="Pyrrolo-quinoline quinone repeat" evidence="1">
    <location>
        <begin position="14"/>
        <end position="172"/>
    </location>
</feature>
<reference evidence="2 3" key="1">
    <citation type="submission" date="2018-11" db="EMBL/GenBank/DDBJ databases">
        <title>Pseudaminobacter arsenicus sp. nov., an arsenic-resistant bacterium isolated from arsenic-rich aquifers.</title>
        <authorList>
            <person name="Mu Y."/>
        </authorList>
    </citation>
    <scope>NUCLEOTIDE SEQUENCE [LARGE SCALE GENOMIC DNA]</scope>
    <source>
        <strain evidence="2 3">CB3</strain>
    </source>
</reference>
<evidence type="ECO:0000259" key="1">
    <source>
        <dbReference type="Pfam" id="PF01011"/>
    </source>
</evidence>
<organism evidence="2 3">
    <name type="scientific">Borborobacter arsenicus</name>
    <dbReference type="NCBI Taxonomy" id="1851146"/>
    <lineage>
        <taxon>Bacteria</taxon>
        <taxon>Pseudomonadati</taxon>
        <taxon>Pseudomonadota</taxon>
        <taxon>Alphaproteobacteria</taxon>
        <taxon>Hyphomicrobiales</taxon>
        <taxon>Phyllobacteriaceae</taxon>
        <taxon>Borborobacter</taxon>
    </lineage>
</organism>
<dbReference type="InterPro" id="IPR002372">
    <property type="entry name" value="PQQ_rpt_dom"/>
</dbReference>
<dbReference type="InterPro" id="IPR011047">
    <property type="entry name" value="Quinoprotein_ADH-like_sf"/>
</dbReference>
<sequence>MTVVLGISSFCSTQALGVVIANPVHLAFVVKLISREDDTSSYVSEEKPGFNENFGTPYAAMMRPFWSPIGLPCQTPPWNYIAAANLKTGNVIWQRRTGTVHDLSSLPLPSKMGVPSIGGPITTAGGWRSTVARLITMRAFDVTDGQELWRDRLPAGGNATPMTYQKADGRQYLVVVAGGHSSTGTKVGDSTSLMPYPMSNRR</sequence>
<dbReference type="Gene3D" id="2.140.10.10">
    <property type="entry name" value="Quinoprotein alcohol dehydrogenase-like superfamily"/>
    <property type="match status" value="1"/>
</dbReference>
<dbReference type="OrthoDB" id="9794322at2"/>
<proteinExistence type="predicted"/>
<comment type="caution">
    <text evidence="2">The sequence shown here is derived from an EMBL/GenBank/DDBJ whole genome shotgun (WGS) entry which is preliminary data.</text>
</comment>
<dbReference type="EMBL" id="RKST01000061">
    <property type="protein sequence ID" value="RUM95214.1"/>
    <property type="molecule type" value="Genomic_DNA"/>
</dbReference>
<dbReference type="Proteomes" id="UP000281647">
    <property type="component" value="Unassembled WGS sequence"/>
</dbReference>
<dbReference type="SUPFAM" id="SSF50998">
    <property type="entry name" value="Quinoprotein alcohol dehydrogenase-like"/>
    <property type="match status" value="1"/>
</dbReference>
<keyword evidence="3" id="KW-1185">Reference proteome</keyword>
<protein>
    <recommendedName>
        <fullName evidence="1">Pyrrolo-quinoline quinone repeat domain-containing protein</fullName>
    </recommendedName>
</protein>
<dbReference type="AlphaFoldDB" id="A0A432UZ50"/>